<dbReference type="AlphaFoldDB" id="A0A5C4T2E6"/>
<evidence type="ECO:0000313" key="2">
    <source>
        <dbReference type="EMBL" id="TNJ63242.1"/>
    </source>
</evidence>
<feature type="transmembrane region" description="Helical" evidence="1">
    <location>
        <begin position="83"/>
        <end position="105"/>
    </location>
</feature>
<dbReference type="EMBL" id="VDCQ01000046">
    <property type="protein sequence ID" value="TNJ63242.1"/>
    <property type="molecule type" value="Genomic_DNA"/>
</dbReference>
<organism evidence="2 3">
    <name type="scientific">Paenibacillus hemerocallicola</name>
    <dbReference type="NCBI Taxonomy" id="1172614"/>
    <lineage>
        <taxon>Bacteria</taxon>
        <taxon>Bacillati</taxon>
        <taxon>Bacillota</taxon>
        <taxon>Bacilli</taxon>
        <taxon>Bacillales</taxon>
        <taxon>Paenibacillaceae</taxon>
        <taxon>Paenibacillus</taxon>
    </lineage>
</organism>
<evidence type="ECO:0000256" key="1">
    <source>
        <dbReference type="SAM" id="Phobius"/>
    </source>
</evidence>
<dbReference type="Proteomes" id="UP000307943">
    <property type="component" value="Unassembled WGS sequence"/>
</dbReference>
<keyword evidence="1" id="KW-0472">Membrane</keyword>
<keyword evidence="3" id="KW-1185">Reference proteome</keyword>
<accession>A0A5C4T2E6</accession>
<reference evidence="2 3" key="1">
    <citation type="submission" date="2019-05" db="EMBL/GenBank/DDBJ databases">
        <title>We sequenced the genome of Paenibacillus hemerocallicola KCTC 33185 for further insight into its adaptation and study the phylogeny of Paenibacillus.</title>
        <authorList>
            <person name="Narsing Rao M.P."/>
        </authorList>
    </citation>
    <scope>NUCLEOTIDE SEQUENCE [LARGE SCALE GENOMIC DNA]</scope>
    <source>
        <strain evidence="2 3">KCTC 33185</strain>
    </source>
</reference>
<gene>
    <name evidence="2" type="ORF">FE784_26635</name>
</gene>
<feature type="transmembrane region" description="Helical" evidence="1">
    <location>
        <begin position="117"/>
        <end position="137"/>
    </location>
</feature>
<proteinExistence type="predicted"/>
<name>A0A5C4T2E6_9BACL</name>
<feature type="transmembrane region" description="Helical" evidence="1">
    <location>
        <begin position="32"/>
        <end position="52"/>
    </location>
</feature>
<comment type="caution">
    <text evidence="2">The sequence shown here is derived from an EMBL/GenBank/DDBJ whole genome shotgun (WGS) entry which is preliminary data.</text>
</comment>
<sequence>MDVIIFLFFSMLEWFALILLTFALFRLEIRDHIGQLLFASFLLSLFSFMLFIVLELTLFATLIQPIVVFLFFWLLFKIPVFYAGLIVVNGYLAYLLVTSIIYLGIDYIGVESYPGTPITYLIQFIAGILVFILTWSIQKLRIGYSFVQYGKSTIFQGVNRKLLQLTILGYVALASNNMLYFGAHKPLIVLFSMTISFALLQYWTLKKEHEAAFWRRNKKYNIDA</sequence>
<dbReference type="RefSeq" id="WP_139605296.1">
    <property type="nucleotide sequence ID" value="NZ_VDCQ01000046.1"/>
</dbReference>
<keyword evidence="1" id="KW-1133">Transmembrane helix</keyword>
<feature type="transmembrane region" description="Helical" evidence="1">
    <location>
        <begin position="162"/>
        <end position="181"/>
    </location>
</feature>
<dbReference type="OrthoDB" id="2615679at2"/>
<feature type="transmembrane region" description="Helical" evidence="1">
    <location>
        <begin position="187"/>
        <end position="205"/>
    </location>
</feature>
<keyword evidence="1" id="KW-0812">Transmembrane</keyword>
<evidence type="ECO:0000313" key="3">
    <source>
        <dbReference type="Proteomes" id="UP000307943"/>
    </source>
</evidence>
<feature type="transmembrane region" description="Helical" evidence="1">
    <location>
        <begin position="58"/>
        <end position="76"/>
    </location>
</feature>
<protein>
    <submittedName>
        <fullName evidence="2">Uncharacterized protein</fullName>
    </submittedName>
</protein>
<feature type="transmembrane region" description="Helical" evidence="1">
    <location>
        <begin position="6"/>
        <end position="25"/>
    </location>
</feature>